<dbReference type="AlphaFoldDB" id="A0A4V3F889"/>
<protein>
    <submittedName>
        <fullName evidence="1">Uncharacterized protein</fullName>
    </submittedName>
</protein>
<sequence length="35" mass="4096">MSQGDAYLYRLLKTKDLDNNFIIKHEAILKVYGHS</sequence>
<reference evidence="1 2" key="1">
    <citation type="submission" date="2019-03" db="EMBL/GenBank/DDBJ databases">
        <title>Genomic Encyclopedia of Archaeal and Bacterial Type Strains, Phase II (KMG-II): from individual species to whole genera.</title>
        <authorList>
            <person name="Goeker M."/>
        </authorList>
    </citation>
    <scope>NUCLEOTIDE SEQUENCE [LARGE SCALE GENOMIC DNA]</scope>
    <source>
        <strain evidence="1 2">DSM 28135</strain>
    </source>
</reference>
<dbReference type="Proteomes" id="UP000294689">
    <property type="component" value="Unassembled WGS sequence"/>
</dbReference>
<proteinExistence type="predicted"/>
<name>A0A4V3F889_9FLAO</name>
<evidence type="ECO:0000313" key="2">
    <source>
        <dbReference type="Proteomes" id="UP000294689"/>
    </source>
</evidence>
<comment type="caution">
    <text evidence="1">The sequence shown here is derived from an EMBL/GenBank/DDBJ whole genome shotgun (WGS) entry which is preliminary data.</text>
</comment>
<gene>
    <name evidence="1" type="ORF">BXY82_1500</name>
</gene>
<dbReference type="EMBL" id="SOBW01000008">
    <property type="protein sequence ID" value="TDU39476.1"/>
    <property type="molecule type" value="Genomic_DNA"/>
</dbReference>
<organism evidence="1 2">
    <name type="scientific">Gelidibacter sediminis</name>
    <dbReference type="NCBI Taxonomy" id="1608710"/>
    <lineage>
        <taxon>Bacteria</taxon>
        <taxon>Pseudomonadati</taxon>
        <taxon>Bacteroidota</taxon>
        <taxon>Flavobacteriia</taxon>
        <taxon>Flavobacteriales</taxon>
        <taxon>Flavobacteriaceae</taxon>
        <taxon>Gelidibacter</taxon>
    </lineage>
</organism>
<accession>A0A4V3F889</accession>
<keyword evidence="2" id="KW-1185">Reference proteome</keyword>
<evidence type="ECO:0000313" key="1">
    <source>
        <dbReference type="EMBL" id="TDU39476.1"/>
    </source>
</evidence>